<dbReference type="SMART" id="SM00320">
    <property type="entry name" value="WD40"/>
    <property type="match status" value="3"/>
</dbReference>
<gene>
    <name evidence="3" type="ORF">BSAL_81620</name>
</gene>
<evidence type="ECO:0000259" key="2">
    <source>
        <dbReference type="Pfam" id="PF07714"/>
    </source>
</evidence>
<dbReference type="PROSITE" id="PS50082">
    <property type="entry name" value="WD_REPEATS_2"/>
    <property type="match status" value="1"/>
</dbReference>
<name>A0A0S4J7K2_BODSA</name>
<dbReference type="Pfam" id="PF07714">
    <property type="entry name" value="PK_Tyr_Ser-Thr"/>
    <property type="match status" value="1"/>
</dbReference>
<keyword evidence="1" id="KW-0853">WD repeat</keyword>
<sequence>MGELDDVRVTAPDGKTTVARVFGNAAIVTTIEADGTVANSAPAFILEGGSSPITRLAFSPKNNLVAAVGNDSNKVNLWSLTSGKVVRDISVPPNTIATSVAFNSSGSDVAIGVNNGKVYAYSLGDVDNGITVFDTKASSYSCNGVVLSACGNWIGAWSEYSPLLWFWYYGNDEALPNQLTVSNDIASSLPLPSGFIAMEFSEDGKEVAARSSDGRRFQWSTETGTVVKKETPGPQHLPKANIVAVDNDGVACVSVIDGVVGFLRTSDDALLLNGRYDGVATCTAISPGRLWIAVASSFNEASIITVFRVPTATHAALVTSIAFNEDGSQLVTATASSKGSDVNLWQHTLSLPSQQAQRSTVLDCTGTIATPRVPAKLVAARSKHKLHVMCISEDEFSNTITFDVDVCPVPVFWLEAIVAKRSQMSLDGGWTLWDAALTDGSMCWYLENTINSSGNEVAAQMLWRLRGSPQFFPDVKGIVRDSSGHVYGFLVQRHESANVMGTEDQRVPVDKITELRRLHHVASALLFMHSRNCVHNNVRLSSLIQTPSTILLGGFEYSFMILAGESMKSVGTRNFERDSDISFAAPELLKGDPATKSSDVFSFGKMLQTLMGTRALVSAAVGTAAVLKATESLSGSCIVHNPDLRPDMNDVVKSLEKILMSYHTERNAVQQTQLYETSGYIHRPALAKEMPLALSQLSWEYIEGLPVAPVQQTEDNICFQFISDQLGTAFHQSYTSTRMFAVGASGAGCEAFINLHRIDGHSRRDNITLQSRNLLHWKPSLDTLKKSFVDNHQSSWSRVLLGWHGTTAERVWAVCRDRPRSIRDGSFGNGSYFALEAWYASRIATTLDEEENAVILFAISVVQTKIVTLDDYERENPLGVSKFYGAPLEKKYDSHFIPVRHYGFTHPVTTATLRTNVGYQATDESTAEAHEIVVGSHHSCIPLAVVFFKRRNR</sequence>
<dbReference type="VEuPathDB" id="TriTrypDB:BSAL_81620"/>
<dbReference type="SUPFAM" id="SSF50978">
    <property type="entry name" value="WD40 repeat-like"/>
    <property type="match status" value="1"/>
</dbReference>
<dbReference type="SUPFAM" id="SSF56399">
    <property type="entry name" value="ADP-ribosylation"/>
    <property type="match status" value="1"/>
</dbReference>
<dbReference type="InterPro" id="IPR015943">
    <property type="entry name" value="WD40/YVTN_repeat-like_dom_sf"/>
</dbReference>
<dbReference type="Pfam" id="PF00400">
    <property type="entry name" value="WD40"/>
    <property type="match status" value="2"/>
</dbReference>
<dbReference type="EMBL" id="CYKH01000886">
    <property type="protein sequence ID" value="CUG58167.1"/>
    <property type="molecule type" value="Genomic_DNA"/>
</dbReference>
<organism evidence="3 4">
    <name type="scientific">Bodo saltans</name>
    <name type="common">Flagellated protozoan</name>
    <dbReference type="NCBI Taxonomy" id="75058"/>
    <lineage>
        <taxon>Eukaryota</taxon>
        <taxon>Discoba</taxon>
        <taxon>Euglenozoa</taxon>
        <taxon>Kinetoplastea</taxon>
        <taxon>Metakinetoplastina</taxon>
        <taxon>Eubodonida</taxon>
        <taxon>Bodonidae</taxon>
        <taxon>Bodo</taxon>
    </lineage>
</organism>
<dbReference type="GO" id="GO:0004672">
    <property type="term" value="F:protein kinase activity"/>
    <property type="evidence" value="ECO:0007669"/>
    <property type="project" value="InterPro"/>
</dbReference>
<dbReference type="SUPFAM" id="SSF56112">
    <property type="entry name" value="Protein kinase-like (PK-like)"/>
    <property type="match status" value="1"/>
</dbReference>
<dbReference type="InterPro" id="IPR001245">
    <property type="entry name" value="Ser-Thr/Tyr_kinase_cat_dom"/>
</dbReference>
<dbReference type="Proteomes" id="UP000051952">
    <property type="component" value="Unassembled WGS sequence"/>
</dbReference>
<evidence type="ECO:0000313" key="3">
    <source>
        <dbReference type="EMBL" id="CUG58167.1"/>
    </source>
</evidence>
<feature type="domain" description="Serine-threonine/tyrosine-protein kinase catalytic" evidence="2">
    <location>
        <begin position="509"/>
        <end position="610"/>
    </location>
</feature>
<proteinExistence type="predicted"/>
<dbReference type="OrthoDB" id="10262475at2759"/>
<dbReference type="InterPro" id="IPR001680">
    <property type="entry name" value="WD40_rpt"/>
</dbReference>
<dbReference type="Gene3D" id="3.90.228.10">
    <property type="match status" value="1"/>
</dbReference>
<accession>A0A0S4J7K2</accession>
<protein>
    <recommendedName>
        <fullName evidence="2">Serine-threonine/tyrosine-protein kinase catalytic domain-containing protein</fullName>
    </recommendedName>
</protein>
<dbReference type="AlphaFoldDB" id="A0A0S4J7K2"/>
<dbReference type="Gene3D" id="2.130.10.10">
    <property type="entry name" value="YVTN repeat-like/Quinoprotein amine dehydrogenase"/>
    <property type="match status" value="2"/>
</dbReference>
<keyword evidence="4" id="KW-1185">Reference proteome</keyword>
<dbReference type="InterPro" id="IPR036322">
    <property type="entry name" value="WD40_repeat_dom_sf"/>
</dbReference>
<evidence type="ECO:0000256" key="1">
    <source>
        <dbReference type="PROSITE-ProRule" id="PRU00221"/>
    </source>
</evidence>
<dbReference type="PANTHER" id="PTHR19879">
    <property type="entry name" value="TRANSCRIPTION INITIATION FACTOR TFIID"/>
    <property type="match status" value="1"/>
</dbReference>
<reference evidence="4" key="1">
    <citation type="submission" date="2015-09" db="EMBL/GenBank/DDBJ databases">
        <authorList>
            <consortium name="Pathogen Informatics"/>
        </authorList>
    </citation>
    <scope>NUCLEOTIDE SEQUENCE [LARGE SCALE GENOMIC DNA]</scope>
    <source>
        <strain evidence="4">Lake Konstanz</strain>
    </source>
</reference>
<dbReference type="InterPro" id="IPR011009">
    <property type="entry name" value="Kinase-like_dom_sf"/>
</dbReference>
<evidence type="ECO:0000313" key="4">
    <source>
        <dbReference type="Proteomes" id="UP000051952"/>
    </source>
</evidence>
<feature type="repeat" description="WD" evidence="1">
    <location>
        <begin position="46"/>
        <end position="88"/>
    </location>
</feature>
<dbReference type="Gene3D" id="1.10.510.10">
    <property type="entry name" value="Transferase(Phosphotransferase) domain 1"/>
    <property type="match status" value="1"/>
</dbReference>
<dbReference type="PANTHER" id="PTHR19879:SF9">
    <property type="entry name" value="TRANSCRIPTION INITIATION FACTOR TFIID SUBUNIT 5"/>
    <property type="match status" value="1"/>
</dbReference>